<feature type="region of interest" description="Disordered" evidence="1">
    <location>
        <begin position="23"/>
        <end position="54"/>
    </location>
</feature>
<feature type="compositionally biased region" description="Pro residues" evidence="1">
    <location>
        <begin position="1748"/>
        <end position="1757"/>
    </location>
</feature>
<feature type="region of interest" description="Disordered" evidence="1">
    <location>
        <begin position="1571"/>
        <end position="1614"/>
    </location>
</feature>
<feature type="region of interest" description="Disordered" evidence="1">
    <location>
        <begin position="1158"/>
        <end position="1188"/>
    </location>
</feature>
<feature type="region of interest" description="Disordered" evidence="1">
    <location>
        <begin position="1991"/>
        <end position="2010"/>
    </location>
</feature>
<dbReference type="EMBL" id="BNCQ01000005">
    <property type="protein sequence ID" value="GIL97936.1"/>
    <property type="molecule type" value="Genomic_DNA"/>
</dbReference>
<feature type="region of interest" description="Disordered" evidence="1">
    <location>
        <begin position="416"/>
        <end position="496"/>
    </location>
</feature>
<feature type="compositionally biased region" description="Polar residues" evidence="1">
    <location>
        <begin position="1577"/>
        <end position="1613"/>
    </location>
</feature>
<dbReference type="Proteomes" id="UP000747110">
    <property type="component" value="Unassembled WGS sequence"/>
</dbReference>
<dbReference type="OrthoDB" id="551409at2759"/>
<evidence type="ECO:0000313" key="2">
    <source>
        <dbReference type="EMBL" id="GIL70206.1"/>
    </source>
</evidence>
<feature type="compositionally biased region" description="Low complexity" evidence="1">
    <location>
        <begin position="1993"/>
        <end position="2010"/>
    </location>
</feature>
<feature type="compositionally biased region" description="Polar residues" evidence="1">
    <location>
        <begin position="964"/>
        <end position="981"/>
    </location>
</feature>
<feature type="region of interest" description="Disordered" evidence="1">
    <location>
        <begin position="1330"/>
        <end position="1430"/>
    </location>
</feature>
<feature type="compositionally biased region" description="Low complexity" evidence="1">
    <location>
        <begin position="1783"/>
        <end position="1796"/>
    </location>
</feature>
<feature type="region of interest" description="Disordered" evidence="1">
    <location>
        <begin position="516"/>
        <end position="542"/>
    </location>
</feature>
<feature type="compositionally biased region" description="Low complexity" evidence="1">
    <location>
        <begin position="1868"/>
        <end position="1889"/>
    </location>
</feature>
<sequence length="2246" mass="228990">MEDSETSYVLTLPISRNTRSARLKEDDRFVKGANRKASLPPTLSGDAKSPGRGLTWAEGVQDAESSERVRPFSAAAYAHSLHPLATLSAAKYAKLSDLDMHIMGAMEHKDSHRDLLAETMERMAKHNDRLKMEAVRLRAANQERAARTIQLYWRLYKEQLKEQRKREKRRTSTWMETVRRRRPPAHSGTDGDDEDDDVSDDGLGGTEQNDGVAIARPKEKKLEKPAQEDAAKDKKKIRKSSKSKPEGAPNDAAGAAGEGNGDGAGDGKKKRGSKKSKKSVAAEGDAAPRSGTADGADGSAVAAVAAADAGDASGAVKRRRRTTKKKRATKKDAEIKGVGAIGVAAVDDGIVLDADGLGVNPNLSWIELVAEQLSGGAAAGQSVDTAAPATAATGAAAAHVADQDAVCGELHINDALEADSHVEEDEEQETEEEEDEEEEAAEDDDGIYNDDEPSEEVDEPAYETLPEGQEGQEREGRATNQAQEGEEVLSEIGGELIDAGADNDTYVNADAVISAVSDGEDDGEGEREGEGKGQSDSGESMDTAVAHCSDAIEDGAAAAAAAATPAAAASNAAAGAAAKLAAGATEVAARTATRTARRHQRPERDPAAVQVQAWQPDLPEAAASQRRVPTFRGHNSAGLARSGRPDGGRGRQNSASCISASASQSLALMQLQSDARNIPSLLRIIDPTAAAVAVALVATAPSSPTAGSGAAIAAAAAAAAKLPGRVRAVSGSGYYSRPHSLSFLQILSPRLARLSPLRRIRHYIGSPPLSSSPLIVTGLKASNAYEASPLLRRARSSEPAILSDMLGGSGDGSGDDRSVAGAFSAADLLLRSMRSPRASYSLSVELSQTDRETPEMLPQGARVTDPQIALTPADIEQLLGGMMAEVSGAVGVPESSMEAVTLEDFSITGETSTRLTPRGGSVRTFGSGAAAAGGASSVSGGSCSAPASPLRGSTSIVDGGGNGRSTSMTDYFSKPSSSAVSRYNPYRTYKQPTRLRHAGSMIGEVIAPRTGSTVVAATAASTATTAATSHCSRSAASLLRPQQRQCVMATIVTPGFGDSDVVKVHSHLHGTSGGRSGVGEDASGFGLTGEASYMSLRSTRSMGPQLTAERSAPALLQGTGASSGQPFRYRADVLREVFAMAHVDPGQLLQRVMTPPRGLRGKPLATTPPGPPHHVAHHMMSPPPSQPSMQAVDLAQQLADLLRQPTQRNSRRYAQLAQQHGFPSWSFSSLTSRQPRCRTRSVAQPMRSELPSAKADCYPTTTSYGLINPTVSPPSLPPACGNVPAQAEPQALPETEVAARPEATPPLPQPEELGVVLEVGRQLVLREVERNAWSRGPSPGPGQEPRGSLTSQLSVQLGGPPRQPSDPWAPLGMGPSSGSAQLCVQGLPVLEAPRSPGAGGGARSPGGERSSLSTLSFGGGNGRGDGNGRQAGALLSVLTTTQGGGHTADGSSGVGLGSPGSGAGGGGAGIGGGDLIEGLVGLPLLPLPSSSQIGSFLLPARTRTSLHPLGAEALPQPRVGSARVILRRETPSPVPTDAAAARVEAHAEADLYRRSSEPPSVAASTLGDSCCEHAESSHGTNHPAPQSCRTHLQTQNLSRQQDPASPRTASNLTDADGVGASAGCAAASAAVAASAGNGASASYSDSEAVPRPTPVRARTYGRGPKQGGRDSDAIVTDVPTPIGPSSSGRAAPSSSLLGRGAAPWSHSTAAGGGASAASAVVGASWPPPTSSPRLEAVGSSLPWSSGNPPSPGAPTAPPHLSVRSVMGASTIGGGGTPAPPTLPAAAAWTTAHALTPQRNNSQPRRRKLSDQHSHPSGGRSGGGSVLAPGSGQGFVGIPVVGVPPDRAGRYSPYGELLGPTPWLQRVGPSSEPPASQVQSSPAPAAAAVAPAADAAGSAAGQVHGVGQAQHPTQLPQLHIVKSPGSEKRVSALEVFPAKSAARAVAAATAAAAAAVAAPAPVRDTTVPGGWPPTAQGSAVGGPCISTTEEWPQSPVAGMPPSASSSPSPAAAAMGSAFSTARYYDMPRGGEGSSRGLPNVPPPPNVATRLVVRRPAPVLRLPVVAAAQAAASHNTLQQPRGKGSPSTAAGGGSGRSISPVGLTHASTGVASNSQLAIPYANCENATVLLEGNTASSPPMLPSAGSAAVCSPSPDMPYVASQSGGDGSNVLRTTQPSPPPSYTLISEASKTSVATDTAAASAGGGGGSSRAAAREWRGLERWWQAKGLDEAVIQIHRQPVSAPRTVYL</sequence>
<feature type="region of interest" description="Disordered" evidence="1">
    <location>
        <begin position="2158"/>
        <end position="2182"/>
    </location>
</feature>
<feature type="region of interest" description="Disordered" evidence="1">
    <location>
        <begin position="1861"/>
        <end position="1889"/>
    </location>
</feature>
<feature type="compositionally biased region" description="Low complexity" evidence="1">
    <location>
        <begin position="927"/>
        <end position="948"/>
    </location>
</feature>
<feature type="compositionally biased region" description="Acidic residues" evidence="1">
    <location>
        <begin position="190"/>
        <end position="200"/>
    </location>
</feature>
<feature type="region of interest" description="Disordered" evidence="1">
    <location>
        <begin position="1726"/>
        <end position="1830"/>
    </location>
</feature>
<feature type="compositionally biased region" description="Low complexity" evidence="1">
    <location>
        <begin position="1683"/>
        <end position="1697"/>
    </location>
</feature>
<dbReference type="EMBL" id="BNCP01000002">
    <property type="protein sequence ID" value="GIL70206.1"/>
    <property type="molecule type" value="Genomic_DNA"/>
</dbReference>
<feature type="compositionally biased region" description="Acidic residues" evidence="1">
    <location>
        <begin position="422"/>
        <end position="461"/>
    </location>
</feature>
<evidence type="ECO:0000313" key="3">
    <source>
        <dbReference type="EMBL" id="GIL97936.1"/>
    </source>
</evidence>
<evidence type="ECO:0000313" key="4">
    <source>
        <dbReference type="Proteomes" id="UP000722791"/>
    </source>
</evidence>
<dbReference type="Proteomes" id="UP000722791">
    <property type="component" value="Unassembled WGS sequence"/>
</dbReference>
<feature type="region of interest" description="Disordered" evidence="1">
    <location>
        <begin position="2071"/>
        <end position="2099"/>
    </location>
</feature>
<organism evidence="3 4">
    <name type="scientific">Volvox reticuliferus</name>
    <dbReference type="NCBI Taxonomy" id="1737510"/>
    <lineage>
        <taxon>Eukaryota</taxon>
        <taxon>Viridiplantae</taxon>
        <taxon>Chlorophyta</taxon>
        <taxon>core chlorophytes</taxon>
        <taxon>Chlorophyceae</taxon>
        <taxon>CS clade</taxon>
        <taxon>Chlamydomonadales</taxon>
        <taxon>Volvocaceae</taxon>
        <taxon>Volvox</taxon>
    </lineage>
</organism>
<feature type="compositionally biased region" description="Basic and acidic residues" evidence="1">
    <location>
        <begin position="216"/>
        <end position="232"/>
    </location>
</feature>
<feature type="compositionally biased region" description="Basic residues" evidence="1">
    <location>
        <begin position="233"/>
        <end position="242"/>
    </location>
</feature>
<feature type="region of interest" description="Disordered" evidence="1">
    <location>
        <begin position="1280"/>
        <end position="1312"/>
    </location>
</feature>
<reference evidence="3" key="1">
    <citation type="journal article" date="2021" name="Proc. Natl. Acad. Sci. U.S.A.">
        <title>Three genomes in the algal genus Volvox reveal the fate of a haploid sex-determining region after a transition to homothallism.</title>
        <authorList>
            <person name="Yamamoto K."/>
            <person name="Hamaji T."/>
            <person name="Kawai-Toyooka H."/>
            <person name="Matsuzaki R."/>
            <person name="Takahashi F."/>
            <person name="Nishimura Y."/>
            <person name="Kawachi M."/>
            <person name="Noguchi H."/>
            <person name="Minakuchi Y."/>
            <person name="Umen J.G."/>
            <person name="Toyoda A."/>
            <person name="Nozaki H."/>
        </authorList>
    </citation>
    <scope>NUCLEOTIDE SEQUENCE</scope>
    <source>
        <strain evidence="3">NIES-3785</strain>
        <strain evidence="2">NIES-3786</strain>
    </source>
</reference>
<comment type="caution">
    <text evidence="3">The sequence shown here is derived from an EMBL/GenBank/DDBJ whole genome shotgun (WGS) entry which is preliminary data.</text>
</comment>
<feature type="compositionally biased region" description="Gly residues" evidence="1">
    <location>
        <begin position="1417"/>
        <end position="1429"/>
    </location>
</feature>
<feature type="compositionally biased region" description="Low complexity" evidence="1">
    <location>
        <begin position="246"/>
        <end position="255"/>
    </location>
</feature>
<accession>A0A8J4G0C9</accession>
<feature type="compositionally biased region" description="Basic residues" evidence="1">
    <location>
        <begin position="268"/>
        <end position="278"/>
    </location>
</feature>
<keyword evidence="5" id="KW-1185">Reference proteome</keyword>
<protein>
    <submittedName>
        <fullName evidence="3">Uncharacterized protein</fullName>
    </submittedName>
</protein>
<feature type="compositionally biased region" description="Basic residues" evidence="1">
    <location>
        <begin position="316"/>
        <end position="329"/>
    </location>
</feature>
<evidence type="ECO:0000313" key="5">
    <source>
        <dbReference type="Proteomes" id="UP000747110"/>
    </source>
</evidence>
<feature type="compositionally biased region" description="Gly residues" evidence="1">
    <location>
        <begin position="1818"/>
        <end position="1830"/>
    </location>
</feature>
<feature type="region of interest" description="Disordered" evidence="1">
    <location>
        <begin position="621"/>
        <end position="656"/>
    </location>
</feature>
<gene>
    <name evidence="2" type="ORF">Vretifemale_1054</name>
    <name evidence="3" type="ORF">Vretimale_3500</name>
</gene>
<proteinExistence type="predicted"/>
<feature type="compositionally biased region" description="Low complexity" evidence="1">
    <location>
        <begin position="1738"/>
        <end position="1747"/>
    </location>
</feature>
<feature type="region of interest" description="Disordered" evidence="1">
    <location>
        <begin position="927"/>
        <end position="985"/>
    </location>
</feature>
<evidence type="ECO:0000256" key="1">
    <source>
        <dbReference type="SAM" id="MobiDB-lite"/>
    </source>
</evidence>
<feature type="compositionally biased region" description="Low complexity" evidence="1">
    <location>
        <begin position="293"/>
        <end position="315"/>
    </location>
</feature>
<feature type="region of interest" description="Disordered" evidence="1">
    <location>
        <begin position="1638"/>
        <end position="1712"/>
    </location>
</feature>
<name>A0A8J4G0C9_9CHLO</name>
<feature type="region of interest" description="Disordered" evidence="1">
    <location>
        <begin position="162"/>
        <end position="332"/>
    </location>
</feature>